<keyword evidence="7" id="KW-1185">Reference proteome</keyword>
<reference evidence="6 7" key="1">
    <citation type="submission" date="2024-09" db="EMBL/GenBank/DDBJ databases">
        <authorList>
            <person name="Sun Q."/>
            <person name="Mori K."/>
        </authorList>
    </citation>
    <scope>NUCLEOTIDE SEQUENCE [LARGE SCALE GENOMIC DNA]</scope>
    <source>
        <strain evidence="6 7">NCAIM B.02537</strain>
    </source>
</reference>
<feature type="transmembrane region" description="Helical" evidence="5">
    <location>
        <begin position="135"/>
        <end position="162"/>
    </location>
</feature>
<feature type="transmembrane region" description="Helical" evidence="5">
    <location>
        <begin position="20"/>
        <end position="43"/>
    </location>
</feature>
<dbReference type="Proteomes" id="UP001589943">
    <property type="component" value="Unassembled WGS sequence"/>
</dbReference>
<proteinExistence type="predicted"/>
<dbReference type="Pfam" id="PF07264">
    <property type="entry name" value="EI24"/>
    <property type="match status" value="1"/>
</dbReference>
<evidence type="ECO:0000256" key="2">
    <source>
        <dbReference type="ARBA" id="ARBA00022692"/>
    </source>
</evidence>
<name>A0ABV6PJ54_9SPHN</name>
<evidence type="ECO:0000313" key="6">
    <source>
        <dbReference type="EMBL" id="MFC0589866.1"/>
    </source>
</evidence>
<evidence type="ECO:0000256" key="3">
    <source>
        <dbReference type="ARBA" id="ARBA00022989"/>
    </source>
</evidence>
<keyword evidence="4 5" id="KW-0472">Membrane</keyword>
<dbReference type="InterPro" id="IPR059112">
    <property type="entry name" value="CysZ/EI24"/>
</dbReference>
<dbReference type="EMBL" id="JBHLTL010000006">
    <property type="protein sequence ID" value="MFC0589866.1"/>
    <property type="molecule type" value="Genomic_DNA"/>
</dbReference>
<protein>
    <submittedName>
        <fullName evidence="6">EI24 domain-containing protein</fullName>
    </submittedName>
</protein>
<comment type="subcellular location">
    <subcellularLocation>
        <location evidence="1">Membrane</location>
        <topology evidence="1">Multi-pass membrane protein</topology>
    </subcellularLocation>
</comment>
<evidence type="ECO:0000256" key="4">
    <source>
        <dbReference type="ARBA" id="ARBA00023136"/>
    </source>
</evidence>
<evidence type="ECO:0000256" key="1">
    <source>
        <dbReference type="ARBA" id="ARBA00004141"/>
    </source>
</evidence>
<sequence>MLRAFALALGQMADPRVLRIWLKSLMATLVVFVMLGAAGWWLLDRSLAWAGLNGANLAAPEGVRGLLAALGVLLGGVVLWRIVALAVLQLFADEVVAAVEAKHYPTAAATARNLGWHEELGASLRGAGRAIALNLLAAPVALLLLVTGFGAPLVFTLVNALLLGRELQDMVWLRHRPRADAPPPLAKAERFALGLMVAVLLLVPFVNFLAPFLGAAAAAHLIHRKANRP</sequence>
<accession>A0ABV6PJ54</accession>
<feature type="transmembrane region" description="Helical" evidence="5">
    <location>
        <begin position="191"/>
        <end position="222"/>
    </location>
</feature>
<evidence type="ECO:0000313" key="7">
    <source>
        <dbReference type="Proteomes" id="UP001589943"/>
    </source>
</evidence>
<feature type="transmembrane region" description="Helical" evidence="5">
    <location>
        <begin position="63"/>
        <end position="83"/>
    </location>
</feature>
<comment type="caution">
    <text evidence="6">The sequence shown here is derived from an EMBL/GenBank/DDBJ whole genome shotgun (WGS) entry which is preliminary data.</text>
</comment>
<gene>
    <name evidence="6" type="ORF">ACFFF7_10610</name>
</gene>
<keyword evidence="3 5" id="KW-1133">Transmembrane helix</keyword>
<evidence type="ECO:0000256" key="5">
    <source>
        <dbReference type="SAM" id="Phobius"/>
    </source>
</evidence>
<organism evidence="6 7">
    <name type="scientific">Novosphingobium aquiterrae</name>
    <dbReference type="NCBI Taxonomy" id="624388"/>
    <lineage>
        <taxon>Bacteria</taxon>
        <taxon>Pseudomonadati</taxon>
        <taxon>Pseudomonadota</taxon>
        <taxon>Alphaproteobacteria</taxon>
        <taxon>Sphingomonadales</taxon>
        <taxon>Sphingomonadaceae</taxon>
        <taxon>Novosphingobium</taxon>
    </lineage>
</organism>
<dbReference type="RefSeq" id="WP_379481325.1">
    <property type="nucleotide sequence ID" value="NZ_JBHLTL010000006.1"/>
</dbReference>
<keyword evidence="2 5" id="KW-0812">Transmembrane</keyword>